<dbReference type="Gene3D" id="1.20.1260.10">
    <property type="match status" value="1"/>
</dbReference>
<name>A0A5D0QVX5_9FLAO</name>
<gene>
    <name evidence="3" type="ORF">ES675_06795</name>
</gene>
<keyword evidence="4" id="KW-1185">Reference proteome</keyword>
<dbReference type="EMBL" id="VSKL01000002">
    <property type="protein sequence ID" value="TYB73363.1"/>
    <property type="molecule type" value="Genomic_DNA"/>
</dbReference>
<dbReference type="InterPro" id="IPR005183">
    <property type="entry name" value="DUF305_CopM-like"/>
</dbReference>
<reference evidence="3 4" key="1">
    <citation type="submission" date="2019-08" db="EMBL/GenBank/DDBJ databases">
        <title>Genomes of Antarctic Bizionia species.</title>
        <authorList>
            <person name="Bowman J.P."/>
        </authorList>
    </citation>
    <scope>NUCLEOTIDE SEQUENCE [LARGE SCALE GENOMIC DNA]</scope>
    <source>
        <strain evidence="3 4">APA-1</strain>
    </source>
</reference>
<evidence type="ECO:0000313" key="3">
    <source>
        <dbReference type="EMBL" id="TYB73363.1"/>
    </source>
</evidence>
<keyword evidence="1" id="KW-0812">Transmembrane</keyword>
<organism evidence="3 4">
    <name type="scientific">Bizionia algoritergicola</name>
    <dbReference type="NCBI Taxonomy" id="291187"/>
    <lineage>
        <taxon>Bacteria</taxon>
        <taxon>Pseudomonadati</taxon>
        <taxon>Bacteroidota</taxon>
        <taxon>Flavobacteriia</taxon>
        <taxon>Flavobacteriales</taxon>
        <taxon>Flavobacteriaceae</taxon>
        <taxon>Bizionia</taxon>
    </lineage>
</organism>
<keyword evidence="1" id="KW-0472">Membrane</keyword>
<feature type="transmembrane region" description="Helical" evidence="1">
    <location>
        <begin position="77"/>
        <end position="98"/>
    </location>
</feature>
<evidence type="ECO:0000259" key="2">
    <source>
        <dbReference type="Pfam" id="PF03713"/>
    </source>
</evidence>
<dbReference type="Pfam" id="PF03713">
    <property type="entry name" value="DUF305"/>
    <property type="match status" value="1"/>
</dbReference>
<feature type="transmembrane region" description="Helical" evidence="1">
    <location>
        <begin position="12"/>
        <end position="33"/>
    </location>
</feature>
<sequence>MENSNQHKKKNQYTKFVGMLAASFVAMYITMYLNTYQIDHVYFSLTRFYMSCLGIAAMAIIMFVAMRNMYQNKKKNIAIILGSIILFAGALGLVRAQAPIIGDVLWMKAMIPHHSIAILTSKRADIQDPEVKKLADDIIKAQEKEIAEMKAMIKRLENNK</sequence>
<proteinExistence type="predicted"/>
<evidence type="ECO:0000256" key="1">
    <source>
        <dbReference type="SAM" id="Phobius"/>
    </source>
</evidence>
<dbReference type="Proteomes" id="UP000324358">
    <property type="component" value="Unassembled WGS sequence"/>
</dbReference>
<dbReference type="InterPro" id="IPR012347">
    <property type="entry name" value="Ferritin-like"/>
</dbReference>
<dbReference type="AlphaFoldDB" id="A0A5D0QVX5"/>
<dbReference type="RefSeq" id="WP_066249859.1">
    <property type="nucleotide sequence ID" value="NZ_VSKL01000002.1"/>
</dbReference>
<feature type="domain" description="DUF305" evidence="2">
    <location>
        <begin position="103"/>
        <end position="153"/>
    </location>
</feature>
<comment type="caution">
    <text evidence="3">The sequence shown here is derived from an EMBL/GenBank/DDBJ whole genome shotgun (WGS) entry which is preliminary data.</text>
</comment>
<dbReference type="OrthoDB" id="517560at2"/>
<keyword evidence="1" id="KW-1133">Transmembrane helix</keyword>
<feature type="transmembrane region" description="Helical" evidence="1">
    <location>
        <begin position="45"/>
        <end position="65"/>
    </location>
</feature>
<accession>A0A5D0QVX5</accession>
<protein>
    <submittedName>
        <fullName evidence="3">DUF305 domain-containing protein</fullName>
    </submittedName>
</protein>
<evidence type="ECO:0000313" key="4">
    <source>
        <dbReference type="Proteomes" id="UP000324358"/>
    </source>
</evidence>